<dbReference type="Gene3D" id="3.40.50.300">
    <property type="entry name" value="P-loop containing nucleotide triphosphate hydrolases"/>
    <property type="match status" value="1"/>
</dbReference>
<proteinExistence type="predicted"/>
<dbReference type="PIRSF" id="PIRSF036612">
    <property type="entry name" value="ABC_ATP_LytTR"/>
    <property type="match status" value="1"/>
</dbReference>
<dbReference type="PROSITE" id="PS50930">
    <property type="entry name" value="HTH_LYTTR"/>
    <property type="match status" value="1"/>
</dbReference>
<name>A0A6N2VEM1_9FIRM</name>
<dbReference type="GO" id="GO:0003677">
    <property type="term" value="F:DNA binding"/>
    <property type="evidence" value="ECO:0007669"/>
    <property type="project" value="InterPro"/>
</dbReference>
<reference evidence="1" key="1">
    <citation type="submission" date="2019-11" db="EMBL/GenBank/DDBJ databases">
        <authorList>
            <person name="Feng L."/>
        </authorList>
    </citation>
    <scope>NUCLEOTIDE SEQUENCE</scope>
    <source>
        <strain evidence="1">AcaccaeLFYP115</strain>
    </source>
</reference>
<sequence>MKLSLEKILYNSASNGTSLLHFECRSDISELLLETLTSLCKDVGAVLQNEGYYDYMTVNSYLKLFAGLSGSDVTLDSAVRTMQLDGFLYCKIKSLTPSQKYRVSLAREIIMDRDILFLQEPVLGTDRDSVQPMIQWIESCGDQGKKVITTSQSLKHVYMLPGRHFFVDEEHAEELPENIFSKQEQSGPYMAEKIPARMGDKILLFDPDEIDYIESMQGKNYLHVRQDRFQCSMTMDELCSKLKKFGFFRSHRSYIVNMQRVSEVMKWTKNSYSLRMKGGEEENIPLSKGRIEELKEYYGF</sequence>
<dbReference type="PANTHER" id="PTHR37299">
    <property type="entry name" value="TRANSCRIPTIONAL REGULATOR-RELATED"/>
    <property type="match status" value="1"/>
</dbReference>
<dbReference type="AlphaFoldDB" id="A0A6N2VEM1"/>
<dbReference type="InterPro" id="IPR027417">
    <property type="entry name" value="P-loop_NTPase"/>
</dbReference>
<evidence type="ECO:0000313" key="1">
    <source>
        <dbReference type="EMBL" id="VYT28628.1"/>
    </source>
</evidence>
<dbReference type="EMBL" id="CACRSQ010000007">
    <property type="protein sequence ID" value="VYT28628.1"/>
    <property type="molecule type" value="Genomic_DNA"/>
</dbReference>
<dbReference type="SUPFAM" id="SSF52540">
    <property type="entry name" value="P-loop containing nucleoside triphosphate hydrolases"/>
    <property type="match status" value="1"/>
</dbReference>
<gene>
    <name evidence="1" type="primary">ypdB_2</name>
    <name evidence="1" type="ORF">ACLFYP115_02469</name>
</gene>
<protein>
    <submittedName>
        <fullName evidence="1">Transcriptional regulatory protein YpdB</fullName>
    </submittedName>
</protein>
<dbReference type="InterPro" id="IPR007492">
    <property type="entry name" value="LytTR_DNA-bd_dom"/>
</dbReference>
<organism evidence="1">
    <name type="scientific">Anaerostipes caccae</name>
    <dbReference type="NCBI Taxonomy" id="105841"/>
    <lineage>
        <taxon>Bacteria</taxon>
        <taxon>Bacillati</taxon>
        <taxon>Bacillota</taxon>
        <taxon>Clostridia</taxon>
        <taxon>Lachnospirales</taxon>
        <taxon>Lachnospiraceae</taxon>
        <taxon>Anaerostipes</taxon>
    </lineage>
</organism>
<dbReference type="PANTHER" id="PTHR37299:SF1">
    <property type="entry name" value="STAGE 0 SPORULATION PROTEIN A HOMOLOG"/>
    <property type="match status" value="1"/>
</dbReference>
<dbReference type="RefSeq" id="WP_006567581.1">
    <property type="nucleotide sequence ID" value="NZ_BAABZP010000001.1"/>
</dbReference>
<dbReference type="InterPro" id="IPR046947">
    <property type="entry name" value="LytR-like"/>
</dbReference>
<dbReference type="InterPro" id="IPR012046">
    <property type="entry name" value="LytTR_ABC"/>
</dbReference>
<accession>A0A6N2VEM1</accession>
<dbReference type="Gene3D" id="2.40.50.1020">
    <property type="entry name" value="LytTr DNA-binding domain"/>
    <property type="match status" value="1"/>
</dbReference>
<dbReference type="Pfam" id="PF04397">
    <property type="entry name" value="LytTR"/>
    <property type="match status" value="1"/>
</dbReference>
<dbReference type="GO" id="GO:0000156">
    <property type="term" value="F:phosphorelay response regulator activity"/>
    <property type="evidence" value="ECO:0007669"/>
    <property type="project" value="InterPro"/>
</dbReference>
<dbReference type="SMART" id="SM00850">
    <property type="entry name" value="LytTR"/>
    <property type="match status" value="1"/>
</dbReference>